<dbReference type="CDD" id="cd00502">
    <property type="entry name" value="DHQase_I"/>
    <property type="match status" value="1"/>
</dbReference>
<dbReference type="InterPro" id="IPR001381">
    <property type="entry name" value="DHquinase_I"/>
</dbReference>
<comment type="pathway">
    <text evidence="4">Metabolic intermediate biosynthesis; chorismate biosynthesis; chorismate from D-erythrose 4-phosphate and phosphoenolpyruvate: step 3/7.</text>
</comment>
<dbReference type="Pfam" id="PF01487">
    <property type="entry name" value="DHquinase_I"/>
    <property type="match status" value="1"/>
</dbReference>
<dbReference type="EMBL" id="CBTY010000001">
    <property type="protein sequence ID" value="CDI04888.1"/>
    <property type="molecule type" value="Genomic_DNA"/>
</dbReference>
<organism evidence="5 6">
    <name type="scientific">Candidatus Nitrosotenuis uzonensis</name>
    <dbReference type="NCBI Taxonomy" id="1407055"/>
    <lineage>
        <taxon>Archaea</taxon>
        <taxon>Nitrososphaerota</taxon>
        <taxon>Candidatus Nitrosotenuis</taxon>
    </lineage>
</organism>
<evidence type="ECO:0000256" key="4">
    <source>
        <dbReference type="HAMAP-Rule" id="MF_00214"/>
    </source>
</evidence>
<name>V6AR47_9ARCH</name>
<feature type="active site" description="Schiff-base intermediate with substrate" evidence="4">
    <location>
        <position position="147"/>
    </location>
</feature>
<feature type="binding site" evidence="4">
    <location>
        <begin position="32"/>
        <end position="34"/>
    </location>
    <ligand>
        <name>3-dehydroquinate</name>
        <dbReference type="ChEBI" id="CHEBI:32364"/>
    </ligand>
</feature>
<evidence type="ECO:0000313" key="5">
    <source>
        <dbReference type="EMBL" id="CDI04888.1"/>
    </source>
</evidence>
<keyword evidence="4" id="KW-0057">Aromatic amino acid biosynthesis</keyword>
<dbReference type="NCBIfam" id="TIGR01093">
    <property type="entry name" value="aroD"/>
    <property type="match status" value="1"/>
</dbReference>
<keyword evidence="2 4" id="KW-0456">Lyase</keyword>
<reference evidence="5 6" key="1">
    <citation type="journal article" date="2013" name="PLoS ONE">
        <title>Enrichment and Genome Sequence of the Group I.1a Ammonia-Oxidizing Archaeon ?Ca. Nitrosotenuis uzonensis? Representing a Clade Globally.</title>
        <authorList>
            <person name="Lebedeva E.V."/>
            <person name="Hatzenpichler R."/>
            <person name="Pelletier E."/>
            <person name="Schuster N."/>
            <person name="Hauzmayer S."/>
            <person name="Bulaev A."/>
            <person name="Grigor'eva N.V."/>
            <person name="Galushko A."/>
            <person name="Schmid M."/>
            <person name="Palatinszky M."/>
            <person name="Le Paslier D."/>
            <person name="Daims H."/>
            <person name="Wagner M."/>
        </authorList>
    </citation>
    <scope>NUCLEOTIDE SEQUENCE [LARGE SCALE GENOMIC DNA]</scope>
    <source>
        <strain evidence="5 6">N4</strain>
    </source>
</reference>
<dbReference type="HAMAP" id="MF_00214">
    <property type="entry name" value="AroD"/>
    <property type="match status" value="1"/>
</dbReference>
<keyword evidence="3 4" id="KW-0704">Schiff base</keyword>
<dbReference type="PANTHER" id="PTHR43699:SF1">
    <property type="entry name" value="3-DEHYDROQUINATE DEHYDRATASE"/>
    <property type="match status" value="1"/>
</dbReference>
<feature type="active site" description="Proton donor/acceptor" evidence="4">
    <location>
        <position position="121"/>
    </location>
</feature>
<dbReference type="PANTHER" id="PTHR43699">
    <property type="entry name" value="3-DEHYDROQUINATE DEHYDRATASE"/>
    <property type="match status" value="1"/>
</dbReference>
<dbReference type="Gene3D" id="3.20.20.70">
    <property type="entry name" value="Aldolase class I"/>
    <property type="match status" value="1"/>
</dbReference>
<accession>V6AR47</accession>
<keyword evidence="4" id="KW-0028">Amino-acid biosynthesis</keyword>
<dbReference type="STRING" id="1407055.NITUZ_10083"/>
<feature type="binding site" evidence="4">
    <location>
        <position position="185"/>
    </location>
    <ligand>
        <name>3-dehydroquinate</name>
        <dbReference type="ChEBI" id="CHEBI:32364"/>
    </ligand>
</feature>
<comment type="similarity">
    <text evidence="4">Belongs to the type-I 3-dehydroquinase family.</text>
</comment>
<comment type="subunit">
    <text evidence="4">Homodimer.</text>
</comment>
<evidence type="ECO:0000256" key="3">
    <source>
        <dbReference type="ARBA" id="ARBA00023270"/>
    </source>
</evidence>
<dbReference type="GO" id="GO:0008652">
    <property type="term" value="P:amino acid biosynthetic process"/>
    <property type="evidence" value="ECO:0007669"/>
    <property type="project" value="UniProtKB-KW"/>
</dbReference>
<evidence type="ECO:0000256" key="2">
    <source>
        <dbReference type="ARBA" id="ARBA00023239"/>
    </source>
</evidence>
<dbReference type="InterPro" id="IPR050146">
    <property type="entry name" value="Type-I_3-dehydroquinase"/>
</dbReference>
<dbReference type="Proteomes" id="UP000018159">
    <property type="component" value="Unassembled WGS sequence"/>
</dbReference>
<keyword evidence="6" id="KW-1185">Reference proteome</keyword>
<dbReference type="RefSeq" id="WP_048194061.1">
    <property type="nucleotide sequence ID" value="NZ_CBTY010000001.1"/>
</dbReference>
<evidence type="ECO:0000313" key="6">
    <source>
        <dbReference type="Proteomes" id="UP000018159"/>
    </source>
</evidence>
<comment type="caution">
    <text evidence="5">The sequence shown here is derived from an EMBL/GenBank/DDBJ whole genome shotgun (WGS) entry which is preliminary data.</text>
</comment>
<comment type="catalytic activity">
    <reaction evidence="1 4">
        <text>3-dehydroquinate = 3-dehydroshikimate + H2O</text>
        <dbReference type="Rhea" id="RHEA:21096"/>
        <dbReference type="ChEBI" id="CHEBI:15377"/>
        <dbReference type="ChEBI" id="CHEBI:16630"/>
        <dbReference type="ChEBI" id="CHEBI:32364"/>
        <dbReference type="EC" id="4.2.1.10"/>
    </reaction>
</comment>
<dbReference type="SUPFAM" id="SSF51569">
    <property type="entry name" value="Aldolase"/>
    <property type="match status" value="1"/>
</dbReference>
<dbReference type="GO" id="GO:0009423">
    <property type="term" value="P:chorismate biosynthetic process"/>
    <property type="evidence" value="ECO:0007669"/>
    <property type="project" value="UniProtKB-UniRule"/>
</dbReference>
<comment type="caution">
    <text evidence="4">Lacks conserved residue(s) required for the propagation of feature annotation.</text>
</comment>
<dbReference type="InterPro" id="IPR013785">
    <property type="entry name" value="Aldolase_TIM"/>
</dbReference>
<sequence length="222" mass="25153">MAFKTCATVAESTPRRVLAVVSDALKKSDYVEIRFDFLKPEKVPEALHLVRRYLGRCVCTLRSKSEGGRFEGSEEERISILKLIAEYGPYLLDVEFSTISKNMRLRNYIRMTGSEILVSWHDFGGTPRHSKLQRMLRKMRKFSRNVKIVTTANTVADTVSVMSLYRQKDVNLIAFAMGSAGQISRILCMQFGSPYTYVSLGRPVAPGQMSLAQVKSMLRPKK</sequence>
<dbReference type="EC" id="4.2.1.10" evidence="4"/>
<gene>
    <name evidence="4" type="primary">aroD</name>
    <name evidence="5" type="ORF">NITUZ_10083</name>
</gene>
<dbReference type="GO" id="GO:0046279">
    <property type="term" value="P:3,4-dihydroxybenzoate biosynthetic process"/>
    <property type="evidence" value="ECO:0007669"/>
    <property type="project" value="TreeGrafter"/>
</dbReference>
<dbReference type="GO" id="GO:0009073">
    <property type="term" value="P:aromatic amino acid family biosynthetic process"/>
    <property type="evidence" value="ECO:0007669"/>
    <property type="project" value="UniProtKB-KW"/>
</dbReference>
<dbReference type="GO" id="GO:0003855">
    <property type="term" value="F:3-dehydroquinate dehydratase activity"/>
    <property type="evidence" value="ECO:0007669"/>
    <property type="project" value="UniProtKB-UniRule"/>
</dbReference>
<dbReference type="OrthoDB" id="34329at2157"/>
<comment type="function">
    <text evidence="4">Involved in the third step of the chorismate pathway, which leads to the biosynthesis of aromatic amino acids. Catalyzes the cis-dehydration of 3-dehydroquinate (DHQ) and introduces the first double bond of the aromatic ring to yield 3-dehydroshikimate.</text>
</comment>
<feature type="binding site" evidence="4">
    <location>
        <position position="62"/>
    </location>
    <ligand>
        <name>3-dehydroquinate</name>
        <dbReference type="ChEBI" id="CHEBI:32364"/>
    </ligand>
</feature>
<evidence type="ECO:0000256" key="1">
    <source>
        <dbReference type="ARBA" id="ARBA00001864"/>
    </source>
</evidence>
<feature type="binding site" evidence="4">
    <location>
        <position position="208"/>
    </location>
    <ligand>
        <name>3-dehydroquinate</name>
        <dbReference type="ChEBI" id="CHEBI:32364"/>
    </ligand>
</feature>
<dbReference type="UniPathway" id="UPA00053">
    <property type="reaction ID" value="UER00086"/>
</dbReference>
<proteinExistence type="inferred from homology"/>
<dbReference type="AlphaFoldDB" id="V6AR47"/>
<protein>
    <recommendedName>
        <fullName evidence="4">3-dehydroquinate dehydratase</fullName>
        <shortName evidence="4">3-dehydroquinase</shortName>
        <ecNumber evidence="4">4.2.1.10</ecNumber>
    </recommendedName>
    <alternativeName>
        <fullName evidence="4">Type I DHQase</fullName>
    </alternativeName>
    <alternativeName>
        <fullName evidence="4">Type I dehydroquinase</fullName>
        <shortName evidence="4">DHQ1</shortName>
    </alternativeName>
</protein>